<dbReference type="GO" id="GO:0032787">
    <property type="term" value="P:monocarboxylic acid metabolic process"/>
    <property type="evidence" value="ECO:0007669"/>
    <property type="project" value="UniProtKB-ARBA"/>
</dbReference>
<dbReference type="InterPro" id="IPR011294">
    <property type="entry name" value="3-OHbutyrate_DH"/>
</dbReference>
<dbReference type="KEGG" id="cpis:HS961_02330"/>
<evidence type="ECO:0000313" key="3">
    <source>
        <dbReference type="EMBL" id="QMV71765.1"/>
    </source>
</evidence>
<dbReference type="InterPro" id="IPR020904">
    <property type="entry name" value="Sc_DH/Rdtase_CS"/>
</dbReference>
<dbReference type="GO" id="GO:0003858">
    <property type="term" value="F:3-hydroxybutyrate dehydrogenase activity"/>
    <property type="evidence" value="ECO:0007669"/>
    <property type="project" value="InterPro"/>
</dbReference>
<dbReference type="PROSITE" id="PS00061">
    <property type="entry name" value="ADH_SHORT"/>
    <property type="match status" value="1"/>
</dbReference>
<evidence type="ECO:0000256" key="1">
    <source>
        <dbReference type="ARBA" id="ARBA00006484"/>
    </source>
</evidence>
<comment type="similarity">
    <text evidence="1 2">Belongs to the short-chain dehydrogenases/reductases (SDR) family.</text>
</comment>
<dbReference type="InterPro" id="IPR036291">
    <property type="entry name" value="NAD(P)-bd_dom_sf"/>
</dbReference>
<dbReference type="Gene3D" id="3.40.50.720">
    <property type="entry name" value="NAD(P)-binding Rossmann-like Domain"/>
    <property type="match status" value="1"/>
</dbReference>
<sequence>MVQQLAGKVAYVTGAASGIGKAIADLYAQQGAKVVIADLKQEAAEAAAKEIAGKGGTAMGLAVDVTQEDQVDASVEAAVKAYGGIDILVSNAGIQIVKPVQEFTLQEWQKMLAIQLDGAFLTTRACIKHMYAQGRGGSIIYTGSVHSKEASKLKAPYVTAKHGLEGLAKVVAKEGGPQGVRANVICPGYVRTPLVDKQIPEQAKELGISEADVIKNVMLKDTVDGEFTTVDDVARVALFFAAFPTNALTGQSMIVSHGWFME</sequence>
<dbReference type="PANTHER" id="PTHR42879:SF2">
    <property type="entry name" value="3-OXOACYL-[ACYL-CARRIER-PROTEIN] REDUCTASE FABG"/>
    <property type="match status" value="1"/>
</dbReference>
<gene>
    <name evidence="3" type="ORF">HS961_02330</name>
</gene>
<dbReference type="NCBIfam" id="NF009093">
    <property type="entry name" value="PRK12429.1"/>
    <property type="match status" value="1"/>
</dbReference>
<dbReference type="NCBIfam" id="NF009931">
    <property type="entry name" value="PRK13394.1"/>
    <property type="match status" value="1"/>
</dbReference>
<dbReference type="EMBL" id="CP058554">
    <property type="protein sequence ID" value="QMV71765.1"/>
    <property type="molecule type" value="Genomic_DNA"/>
</dbReference>
<dbReference type="InterPro" id="IPR050259">
    <property type="entry name" value="SDR"/>
</dbReference>
<dbReference type="Pfam" id="PF00106">
    <property type="entry name" value="adh_short"/>
    <property type="match status" value="1"/>
</dbReference>
<dbReference type="AlphaFoldDB" id="A0A7G5ECP0"/>
<proteinExistence type="inferred from homology"/>
<dbReference type="NCBIfam" id="TIGR01963">
    <property type="entry name" value="PHB_DH"/>
    <property type="match status" value="1"/>
</dbReference>
<organism evidence="3 4">
    <name type="scientific">Comamonas piscis</name>
    <dbReference type="NCBI Taxonomy" id="1562974"/>
    <lineage>
        <taxon>Bacteria</taxon>
        <taxon>Pseudomonadati</taxon>
        <taxon>Pseudomonadota</taxon>
        <taxon>Betaproteobacteria</taxon>
        <taxon>Burkholderiales</taxon>
        <taxon>Comamonadaceae</taxon>
        <taxon>Comamonas</taxon>
    </lineage>
</organism>
<evidence type="ECO:0000256" key="2">
    <source>
        <dbReference type="RuleBase" id="RU000363"/>
    </source>
</evidence>
<dbReference type="SUPFAM" id="SSF51735">
    <property type="entry name" value="NAD(P)-binding Rossmann-fold domains"/>
    <property type="match status" value="1"/>
</dbReference>
<evidence type="ECO:0000313" key="4">
    <source>
        <dbReference type="Proteomes" id="UP000515240"/>
    </source>
</evidence>
<name>A0A7G5ECP0_9BURK</name>
<accession>A0A7G5ECP0</accession>
<dbReference type="PRINTS" id="PR00081">
    <property type="entry name" value="GDHRDH"/>
</dbReference>
<dbReference type="FunFam" id="3.40.50.720:FF:000084">
    <property type="entry name" value="Short-chain dehydrogenase reductase"/>
    <property type="match status" value="1"/>
</dbReference>
<keyword evidence="4" id="KW-1185">Reference proteome</keyword>
<reference evidence="3 4" key="1">
    <citation type="journal article" date="2020" name="G3 (Bethesda)">
        <title>CeMbio - The Caenorhabditis elegans Microbiome Resource.</title>
        <authorList>
            <person name="Dirksen P."/>
            <person name="Assie A."/>
            <person name="Zimmermann J."/>
            <person name="Zhang F."/>
            <person name="Tietje A.M."/>
            <person name="Marsh S.A."/>
            <person name="Felix M.A."/>
            <person name="Shapira M."/>
            <person name="Kaleta C."/>
            <person name="Schulenburg H."/>
            <person name="Samuel B."/>
        </authorList>
    </citation>
    <scope>NUCLEOTIDE SEQUENCE [LARGE SCALE GENOMIC DNA]</scope>
    <source>
        <strain evidence="3 4">BIGb0172</strain>
    </source>
</reference>
<dbReference type="PANTHER" id="PTHR42879">
    <property type="entry name" value="3-OXOACYL-(ACYL-CARRIER-PROTEIN) REDUCTASE"/>
    <property type="match status" value="1"/>
</dbReference>
<dbReference type="Proteomes" id="UP000515240">
    <property type="component" value="Chromosome"/>
</dbReference>
<dbReference type="InterPro" id="IPR002347">
    <property type="entry name" value="SDR_fam"/>
</dbReference>
<dbReference type="RefSeq" id="WP_182326198.1">
    <property type="nucleotide sequence ID" value="NZ_CP058554.1"/>
</dbReference>
<dbReference type="PRINTS" id="PR00080">
    <property type="entry name" value="SDRFAMILY"/>
</dbReference>
<protein>
    <submittedName>
        <fullName evidence="3">3-hydroxybutyrate dehydrogenase</fullName>
    </submittedName>
</protein>